<gene>
    <name evidence="5" type="ORF">QE152_g4060</name>
</gene>
<evidence type="ECO:0000313" key="5">
    <source>
        <dbReference type="EMBL" id="KAK9752514.1"/>
    </source>
</evidence>
<dbReference type="Gene3D" id="3.30.710.10">
    <property type="entry name" value="Potassium Channel Kv1.1, Chain A"/>
    <property type="match status" value="1"/>
</dbReference>
<dbReference type="InterPro" id="IPR011333">
    <property type="entry name" value="SKP1/BTB/POZ_sf"/>
</dbReference>
<evidence type="ECO:0000259" key="4">
    <source>
        <dbReference type="PROSITE" id="PS50097"/>
    </source>
</evidence>
<evidence type="ECO:0000256" key="1">
    <source>
        <dbReference type="ARBA" id="ARBA00022441"/>
    </source>
</evidence>
<dbReference type="PANTHER" id="PTHR24412:SF497">
    <property type="entry name" value="KELCH-LIKE PROTEIN 18"/>
    <property type="match status" value="1"/>
</dbReference>
<dbReference type="SUPFAM" id="SSF54695">
    <property type="entry name" value="POZ domain"/>
    <property type="match status" value="1"/>
</dbReference>
<dbReference type="InterPro" id="IPR000210">
    <property type="entry name" value="BTB/POZ_dom"/>
</dbReference>
<keyword evidence="1" id="KW-0880">Kelch repeat</keyword>
<keyword evidence="6" id="KW-1185">Reference proteome</keyword>
<dbReference type="Proteomes" id="UP001458880">
    <property type="component" value="Unassembled WGS sequence"/>
</dbReference>
<dbReference type="AlphaFoldDB" id="A0AAW1MWN2"/>
<dbReference type="Pfam" id="PF00651">
    <property type="entry name" value="BTB"/>
    <property type="match status" value="1"/>
</dbReference>
<accession>A0AAW1MWN2</accession>
<name>A0AAW1MWN2_POPJA</name>
<keyword evidence="3" id="KW-0009">Actin-binding</keyword>
<evidence type="ECO:0000313" key="6">
    <source>
        <dbReference type="Proteomes" id="UP001458880"/>
    </source>
</evidence>
<keyword evidence="2" id="KW-0677">Repeat</keyword>
<evidence type="ECO:0000256" key="3">
    <source>
        <dbReference type="ARBA" id="ARBA00023203"/>
    </source>
</evidence>
<proteinExistence type="predicted"/>
<protein>
    <submittedName>
        <fullName evidence="5">BTB/POZ domain</fullName>
    </submittedName>
</protein>
<comment type="caution">
    <text evidence="5">The sequence shown here is derived from an EMBL/GenBank/DDBJ whole genome shotgun (WGS) entry which is preliminary data.</text>
</comment>
<dbReference type="PROSITE" id="PS50097">
    <property type="entry name" value="BTB"/>
    <property type="match status" value="1"/>
</dbReference>
<organism evidence="5 6">
    <name type="scientific">Popillia japonica</name>
    <name type="common">Japanese beetle</name>
    <dbReference type="NCBI Taxonomy" id="7064"/>
    <lineage>
        <taxon>Eukaryota</taxon>
        <taxon>Metazoa</taxon>
        <taxon>Ecdysozoa</taxon>
        <taxon>Arthropoda</taxon>
        <taxon>Hexapoda</taxon>
        <taxon>Insecta</taxon>
        <taxon>Pterygota</taxon>
        <taxon>Neoptera</taxon>
        <taxon>Endopterygota</taxon>
        <taxon>Coleoptera</taxon>
        <taxon>Polyphaga</taxon>
        <taxon>Scarabaeiformia</taxon>
        <taxon>Scarabaeidae</taxon>
        <taxon>Rutelinae</taxon>
        <taxon>Popillia</taxon>
    </lineage>
</organism>
<sequence length="81" mass="9448">MYEISNESLVFQQNDLFPSAFPMMEEIRRQGKLCDVVLKIDDQAFSAHKIVLASTIPYFHAMFTNDMVESRQMIKHSVHIK</sequence>
<feature type="domain" description="BTB" evidence="4">
    <location>
        <begin position="34"/>
        <end position="81"/>
    </location>
</feature>
<dbReference type="EMBL" id="JASPKY010000019">
    <property type="protein sequence ID" value="KAK9752514.1"/>
    <property type="molecule type" value="Genomic_DNA"/>
</dbReference>
<dbReference type="PANTHER" id="PTHR24412">
    <property type="entry name" value="KELCH PROTEIN"/>
    <property type="match status" value="1"/>
</dbReference>
<evidence type="ECO:0000256" key="2">
    <source>
        <dbReference type="ARBA" id="ARBA00022737"/>
    </source>
</evidence>
<reference evidence="5 6" key="1">
    <citation type="journal article" date="2024" name="BMC Genomics">
        <title>De novo assembly and annotation of Popillia japonica's genome with initial clues to its potential as an invasive pest.</title>
        <authorList>
            <person name="Cucini C."/>
            <person name="Boschi S."/>
            <person name="Funari R."/>
            <person name="Cardaioli E."/>
            <person name="Iannotti N."/>
            <person name="Marturano G."/>
            <person name="Paoli F."/>
            <person name="Bruttini M."/>
            <person name="Carapelli A."/>
            <person name="Frati F."/>
            <person name="Nardi F."/>
        </authorList>
    </citation>
    <scope>NUCLEOTIDE SEQUENCE [LARGE SCALE GENOMIC DNA]</scope>
    <source>
        <strain evidence="5">DMR45628</strain>
    </source>
</reference>